<evidence type="ECO:0000256" key="1">
    <source>
        <dbReference type="SAM" id="MobiDB-lite"/>
    </source>
</evidence>
<feature type="compositionally biased region" description="Pro residues" evidence="1">
    <location>
        <begin position="17"/>
        <end position="47"/>
    </location>
</feature>
<sequence length="84" mass="8939">MGLWPARGKGHCKYCARPPPPTVTPSAPKPPPHPAPPSSMNPSPDPYTAPVEGAQGDPVGEWASFPWEGVSTRRSESQGDIKRP</sequence>
<comment type="caution">
    <text evidence="2">The sequence shown here is derived from an EMBL/GenBank/DDBJ whole genome shotgun (WGS) entry which is preliminary data.</text>
</comment>
<keyword evidence="3" id="KW-1185">Reference proteome</keyword>
<protein>
    <submittedName>
        <fullName evidence="2">Uncharacterized protein</fullName>
    </submittedName>
</protein>
<dbReference type="EMBL" id="JANIIK010000048">
    <property type="protein sequence ID" value="KAJ3599317.1"/>
    <property type="molecule type" value="Genomic_DNA"/>
</dbReference>
<gene>
    <name evidence="2" type="ORF">NHX12_033280</name>
</gene>
<dbReference type="AlphaFoldDB" id="A0A9Q0E249"/>
<proteinExistence type="predicted"/>
<organism evidence="2 3">
    <name type="scientific">Muraenolepis orangiensis</name>
    <name type="common">Patagonian moray cod</name>
    <dbReference type="NCBI Taxonomy" id="630683"/>
    <lineage>
        <taxon>Eukaryota</taxon>
        <taxon>Metazoa</taxon>
        <taxon>Chordata</taxon>
        <taxon>Craniata</taxon>
        <taxon>Vertebrata</taxon>
        <taxon>Euteleostomi</taxon>
        <taxon>Actinopterygii</taxon>
        <taxon>Neopterygii</taxon>
        <taxon>Teleostei</taxon>
        <taxon>Neoteleostei</taxon>
        <taxon>Acanthomorphata</taxon>
        <taxon>Zeiogadaria</taxon>
        <taxon>Gadariae</taxon>
        <taxon>Gadiformes</taxon>
        <taxon>Muraenolepidoidei</taxon>
        <taxon>Muraenolepididae</taxon>
        <taxon>Muraenolepis</taxon>
    </lineage>
</organism>
<evidence type="ECO:0000313" key="2">
    <source>
        <dbReference type="EMBL" id="KAJ3599317.1"/>
    </source>
</evidence>
<reference evidence="2" key="1">
    <citation type="submission" date="2022-07" db="EMBL/GenBank/DDBJ databases">
        <title>Chromosome-level genome of Muraenolepis orangiensis.</title>
        <authorList>
            <person name="Kim J."/>
        </authorList>
    </citation>
    <scope>NUCLEOTIDE SEQUENCE</scope>
    <source>
        <strain evidence="2">KU_S4_2022</strain>
        <tissue evidence="2">Muscle</tissue>
    </source>
</reference>
<evidence type="ECO:0000313" key="3">
    <source>
        <dbReference type="Proteomes" id="UP001148018"/>
    </source>
</evidence>
<dbReference type="Proteomes" id="UP001148018">
    <property type="component" value="Unassembled WGS sequence"/>
</dbReference>
<feature type="compositionally biased region" description="Basic and acidic residues" evidence="1">
    <location>
        <begin position="71"/>
        <end position="84"/>
    </location>
</feature>
<accession>A0A9Q0E249</accession>
<name>A0A9Q0E249_9TELE</name>
<feature type="region of interest" description="Disordered" evidence="1">
    <location>
        <begin position="1"/>
        <end position="84"/>
    </location>
</feature>